<dbReference type="GO" id="GO:0046872">
    <property type="term" value="F:metal ion binding"/>
    <property type="evidence" value="ECO:0007669"/>
    <property type="project" value="UniProtKB-KW"/>
</dbReference>
<evidence type="ECO:0000256" key="4">
    <source>
        <dbReference type="ARBA" id="ARBA00022475"/>
    </source>
</evidence>
<dbReference type="Proteomes" id="UP000239863">
    <property type="component" value="Unassembled WGS sequence"/>
</dbReference>
<keyword evidence="12 13" id="KW-0472">Membrane</keyword>
<keyword evidence="10 13" id="KW-1133">Transmembrane helix</keyword>
<comment type="cofactor">
    <cofactor evidence="1">
        <name>Zn(2+)</name>
        <dbReference type="ChEBI" id="CHEBI:29105"/>
    </cofactor>
</comment>
<name>A0A2S6FVA4_9CLOT</name>
<dbReference type="CDD" id="cd06158">
    <property type="entry name" value="S2P-M50_like_1"/>
    <property type="match status" value="1"/>
</dbReference>
<comment type="subcellular location">
    <subcellularLocation>
        <location evidence="2">Cell membrane</location>
        <topology evidence="2">Multi-pass membrane protein</topology>
    </subcellularLocation>
</comment>
<keyword evidence="7" id="KW-0479">Metal-binding</keyword>
<dbReference type="STRING" id="37659.GCA_000703125_02141"/>
<evidence type="ECO:0000256" key="11">
    <source>
        <dbReference type="ARBA" id="ARBA00023049"/>
    </source>
</evidence>
<evidence type="ECO:0000256" key="10">
    <source>
        <dbReference type="ARBA" id="ARBA00022989"/>
    </source>
</evidence>
<protein>
    <submittedName>
        <fullName evidence="15">Zn-dependent protease</fullName>
    </submittedName>
</protein>
<feature type="domain" description="Peptidase M50" evidence="14">
    <location>
        <begin position="126"/>
        <end position="184"/>
    </location>
</feature>
<dbReference type="GO" id="GO:0008237">
    <property type="term" value="F:metallopeptidase activity"/>
    <property type="evidence" value="ECO:0007669"/>
    <property type="project" value="UniProtKB-KW"/>
</dbReference>
<dbReference type="PANTHER" id="PTHR35864">
    <property type="entry name" value="ZINC METALLOPROTEASE MJ0611-RELATED"/>
    <property type="match status" value="1"/>
</dbReference>
<dbReference type="Pfam" id="PF02163">
    <property type="entry name" value="Peptidase_M50"/>
    <property type="match status" value="1"/>
</dbReference>
<dbReference type="PANTHER" id="PTHR35864:SF1">
    <property type="entry name" value="ZINC METALLOPROTEASE YWHC-RELATED"/>
    <property type="match status" value="1"/>
</dbReference>
<feature type="transmembrane region" description="Helical" evidence="13">
    <location>
        <begin position="124"/>
        <end position="145"/>
    </location>
</feature>
<evidence type="ECO:0000259" key="14">
    <source>
        <dbReference type="Pfam" id="PF02163"/>
    </source>
</evidence>
<dbReference type="RefSeq" id="WP_104410552.1">
    <property type="nucleotide sequence ID" value="NZ_PTIS01000018.1"/>
</dbReference>
<keyword evidence="11" id="KW-0482">Metalloprotease</keyword>
<evidence type="ECO:0000256" key="5">
    <source>
        <dbReference type="ARBA" id="ARBA00022670"/>
    </source>
</evidence>
<evidence type="ECO:0000256" key="9">
    <source>
        <dbReference type="ARBA" id="ARBA00022833"/>
    </source>
</evidence>
<feature type="transmembrane region" description="Helical" evidence="13">
    <location>
        <begin position="90"/>
        <end position="112"/>
    </location>
</feature>
<reference evidence="15 16" key="1">
    <citation type="submission" date="2018-02" db="EMBL/GenBank/DDBJ databases">
        <title>Genomic Encyclopedia of Archaeal and Bacterial Type Strains, Phase II (KMG-II): from individual species to whole genera.</title>
        <authorList>
            <person name="Goeker M."/>
        </authorList>
    </citation>
    <scope>NUCLEOTIDE SEQUENCE [LARGE SCALE GENOMIC DNA]</scope>
    <source>
        <strain evidence="15 16">DSM 15099</strain>
    </source>
</reference>
<evidence type="ECO:0000256" key="13">
    <source>
        <dbReference type="SAM" id="Phobius"/>
    </source>
</evidence>
<evidence type="ECO:0000256" key="1">
    <source>
        <dbReference type="ARBA" id="ARBA00001947"/>
    </source>
</evidence>
<evidence type="ECO:0000256" key="8">
    <source>
        <dbReference type="ARBA" id="ARBA00022801"/>
    </source>
</evidence>
<dbReference type="InterPro" id="IPR052348">
    <property type="entry name" value="Metallopeptidase_M50B"/>
</dbReference>
<keyword evidence="6 13" id="KW-0812">Transmembrane</keyword>
<keyword evidence="4" id="KW-1003">Cell membrane</keyword>
<dbReference type="GO" id="GO:0005886">
    <property type="term" value="C:plasma membrane"/>
    <property type="evidence" value="ECO:0007669"/>
    <property type="project" value="UniProtKB-SubCell"/>
</dbReference>
<accession>A0A2S6FVA4</accession>
<evidence type="ECO:0000256" key="6">
    <source>
        <dbReference type="ARBA" id="ARBA00022692"/>
    </source>
</evidence>
<evidence type="ECO:0000256" key="3">
    <source>
        <dbReference type="ARBA" id="ARBA00007931"/>
    </source>
</evidence>
<evidence type="ECO:0000256" key="12">
    <source>
        <dbReference type="ARBA" id="ARBA00023136"/>
    </source>
</evidence>
<feature type="transmembrane region" description="Helical" evidence="13">
    <location>
        <begin position="6"/>
        <end position="27"/>
    </location>
</feature>
<gene>
    <name evidence="15" type="ORF">BD821_11855</name>
</gene>
<sequence>MLRNFDILGIILSIPAILLGFTLHEYAHALVADRLGDKTPRFQGRLTLNPIAHVDPVGFLMILLLGFGWAKPVQVNPYAFKNRYKDDLKVSLAGPLANLFLAVFSALVLSLVIFMSKFYVGGRLVSVLIAIIKPILTINCMLFFLNLMPIPGFDGFHILRDIFPKEFNKYSETINRYQNIILIIFIVSPLSSYLVGNPAHALAQGLINVSFKLTGM</sequence>
<dbReference type="GO" id="GO:0006508">
    <property type="term" value="P:proteolysis"/>
    <property type="evidence" value="ECO:0007669"/>
    <property type="project" value="UniProtKB-KW"/>
</dbReference>
<evidence type="ECO:0000256" key="7">
    <source>
        <dbReference type="ARBA" id="ARBA00022723"/>
    </source>
</evidence>
<organism evidence="15 16">
    <name type="scientific">Clostridium algidicarnis DSM 15099</name>
    <dbReference type="NCBI Taxonomy" id="1121295"/>
    <lineage>
        <taxon>Bacteria</taxon>
        <taxon>Bacillati</taxon>
        <taxon>Bacillota</taxon>
        <taxon>Clostridia</taxon>
        <taxon>Eubacteriales</taxon>
        <taxon>Clostridiaceae</taxon>
        <taxon>Clostridium</taxon>
    </lineage>
</organism>
<dbReference type="EMBL" id="PTIS01000018">
    <property type="protein sequence ID" value="PPK45973.1"/>
    <property type="molecule type" value="Genomic_DNA"/>
</dbReference>
<evidence type="ECO:0000313" key="15">
    <source>
        <dbReference type="EMBL" id="PPK45973.1"/>
    </source>
</evidence>
<keyword evidence="9" id="KW-0862">Zinc</keyword>
<keyword evidence="5 15" id="KW-0645">Protease</keyword>
<dbReference type="OrthoDB" id="9800627at2"/>
<proteinExistence type="inferred from homology"/>
<evidence type="ECO:0000256" key="2">
    <source>
        <dbReference type="ARBA" id="ARBA00004651"/>
    </source>
</evidence>
<keyword evidence="8" id="KW-0378">Hydrolase</keyword>
<feature type="transmembrane region" description="Helical" evidence="13">
    <location>
        <begin position="177"/>
        <end position="196"/>
    </location>
</feature>
<comment type="caution">
    <text evidence="15">The sequence shown here is derived from an EMBL/GenBank/DDBJ whole genome shotgun (WGS) entry which is preliminary data.</text>
</comment>
<dbReference type="InterPro" id="IPR008915">
    <property type="entry name" value="Peptidase_M50"/>
</dbReference>
<feature type="transmembrane region" description="Helical" evidence="13">
    <location>
        <begin position="48"/>
        <end position="70"/>
    </location>
</feature>
<evidence type="ECO:0000313" key="16">
    <source>
        <dbReference type="Proteomes" id="UP000239863"/>
    </source>
</evidence>
<dbReference type="AlphaFoldDB" id="A0A2S6FVA4"/>
<dbReference type="InterPro" id="IPR044537">
    <property type="entry name" value="Rip2-like"/>
</dbReference>
<comment type="similarity">
    <text evidence="3">Belongs to the peptidase M50B family.</text>
</comment>